<feature type="compositionally biased region" description="Basic and acidic residues" evidence="1">
    <location>
        <begin position="169"/>
        <end position="182"/>
    </location>
</feature>
<evidence type="ECO:0000313" key="3">
    <source>
        <dbReference type="Proteomes" id="UP001519460"/>
    </source>
</evidence>
<dbReference type="EMBL" id="JACVVK020000792">
    <property type="protein sequence ID" value="KAK7445511.1"/>
    <property type="molecule type" value="Genomic_DNA"/>
</dbReference>
<organism evidence="2 3">
    <name type="scientific">Batillaria attramentaria</name>
    <dbReference type="NCBI Taxonomy" id="370345"/>
    <lineage>
        <taxon>Eukaryota</taxon>
        <taxon>Metazoa</taxon>
        <taxon>Spiralia</taxon>
        <taxon>Lophotrochozoa</taxon>
        <taxon>Mollusca</taxon>
        <taxon>Gastropoda</taxon>
        <taxon>Caenogastropoda</taxon>
        <taxon>Sorbeoconcha</taxon>
        <taxon>Cerithioidea</taxon>
        <taxon>Batillariidae</taxon>
        <taxon>Batillaria</taxon>
    </lineage>
</organism>
<evidence type="ECO:0000313" key="2">
    <source>
        <dbReference type="EMBL" id="KAK7445511.1"/>
    </source>
</evidence>
<feature type="compositionally biased region" description="Polar residues" evidence="1">
    <location>
        <begin position="22"/>
        <end position="33"/>
    </location>
</feature>
<feature type="compositionally biased region" description="Basic residues" evidence="1">
    <location>
        <begin position="590"/>
        <end position="600"/>
    </location>
</feature>
<sequence>MSSKEDEPPSHAAPTTPRRLRSGTQFGEQSSGGNKYLPTPKSTQQAQVKKETFPKKTGKNAAGEKSSALKSDGSKSGCENARSKEGQMFHSSSSSRSTSSPKQQPKSQTLKAILESIEPNALLKSKATTKRKTLRDLLNQKSFQQEKGERSHSPSKKAGVNFANFAQGKESKTTGRDEKNADYKSSSETVHVFTTSLDSSFRETSEYTHLACSSSEQAAGFSASSTVYSPQVVVKQEPPDDYWLMRNDYIDKDRSSSSLQVNVKTECFMTSDEVGGQTLRISCTKPEDIDSSSNGPTALRSDVKPDIVLKVKPRSSSLLTLARAASDFYIASKKDAENSVKPESNSEDVKPSFSPTYSAPVLTPETDRSFCHTSVSTDDSFGESSHPKLSMILKEAHPDTAGEYPGNDQTTDSKISLQQLEPVLEESTLPPVANTVELLTEPHDYLHGNLNHCNVTLNGSERQARLDGYESDSPGPPVLEPITLIKTEPAEYLDETSGTLGIKQEVKQDWNERDKEDEGTQTGENTTDCAPGISWEQPGRETRHKPERGGKRMEDRGKDRARDSGHPDEGGDAGHMATATVVCQSETGSRRRRKGRPSRRARSDGQWSTGDFYSPRYDSDNYDDMDPTPEDKSPARTSSTPVTRKGKRQGESNTGSGRRGRKSMDLETLWANPQLDTHAFLLWARSGSLYFFMFTNSTWKQYSTNLNASFVVREAKLNLCQSDSAEPMENYSHGYWMNVHLHLPTGNVDDHVRLSAMLVVKFGGN</sequence>
<gene>
    <name evidence="2" type="ORF">BaRGS_00040340</name>
</gene>
<name>A0ABD0J0H2_9CAEN</name>
<dbReference type="Proteomes" id="UP001519460">
    <property type="component" value="Unassembled WGS sequence"/>
</dbReference>
<reference evidence="2 3" key="1">
    <citation type="journal article" date="2023" name="Sci. Data">
        <title>Genome assembly of the Korean intertidal mud-creeper Batillaria attramentaria.</title>
        <authorList>
            <person name="Patra A.K."/>
            <person name="Ho P.T."/>
            <person name="Jun S."/>
            <person name="Lee S.J."/>
            <person name="Kim Y."/>
            <person name="Won Y.J."/>
        </authorList>
    </citation>
    <scope>NUCLEOTIDE SEQUENCE [LARGE SCALE GENOMIC DNA]</scope>
    <source>
        <strain evidence="2">Wonlab-2016</strain>
    </source>
</reference>
<protein>
    <submittedName>
        <fullName evidence="2">Uncharacterized protein</fullName>
    </submittedName>
</protein>
<accession>A0ABD0J0H2</accession>
<dbReference type="AlphaFoldDB" id="A0ABD0J0H2"/>
<feature type="compositionally biased region" description="Basic and acidic residues" evidence="1">
    <location>
        <begin position="504"/>
        <end position="518"/>
    </location>
</feature>
<feature type="compositionally biased region" description="Basic and acidic residues" evidence="1">
    <location>
        <begin position="547"/>
        <end position="569"/>
    </location>
</feature>
<feature type="compositionally biased region" description="Low complexity" evidence="1">
    <location>
        <begin position="91"/>
        <end position="109"/>
    </location>
</feature>
<keyword evidence="3" id="KW-1185">Reference proteome</keyword>
<feature type="region of interest" description="Disordered" evidence="1">
    <location>
        <begin position="1"/>
        <end position="188"/>
    </location>
</feature>
<feature type="region of interest" description="Disordered" evidence="1">
    <location>
        <begin position="495"/>
        <end position="664"/>
    </location>
</feature>
<evidence type="ECO:0000256" key="1">
    <source>
        <dbReference type="SAM" id="MobiDB-lite"/>
    </source>
</evidence>
<feature type="region of interest" description="Disordered" evidence="1">
    <location>
        <begin position="335"/>
        <end position="361"/>
    </location>
</feature>
<proteinExistence type="predicted"/>
<comment type="caution">
    <text evidence="2">The sequence shown here is derived from an EMBL/GenBank/DDBJ whole genome shotgun (WGS) entry which is preliminary data.</text>
</comment>